<keyword evidence="1" id="KW-0812">Transmembrane</keyword>
<keyword evidence="1" id="KW-1133">Transmembrane helix</keyword>
<dbReference type="EMBL" id="BLKM01002586">
    <property type="protein sequence ID" value="GFG40765.1"/>
    <property type="molecule type" value="Genomic_DNA"/>
</dbReference>
<dbReference type="InParanoid" id="A0A6L2QCD3"/>
<keyword evidence="1" id="KW-0472">Membrane</keyword>
<reference evidence="3" key="1">
    <citation type="submission" date="2020-01" db="EMBL/GenBank/DDBJ databases">
        <title>Draft genome sequence of the Termite Coptotermes fromosanus.</title>
        <authorList>
            <person name="Itakura S."/>
            <person name="Yosikawa Y."/>
            <person name="Umezawa K."/>
        </authorList>
    </citation>
    <scope>NUCLEOTIDE SEQUENCE [LARGE SCALE GENOMIC DNA]</scope>
</reference>
<feature type="transmembrane region" description="Helical" evidence="1">
    <location>
        <begin position="12"/>
        <end position="32"/>
    </location>
</feature>
<evidence type="ECO:0000313" key="2">
    <source>
        <dbReference type="EMBL" id="GFG40765.1"/>
    </source>
</evidence>
<sequence length="68" mass="8131">FTGLNTSGFHIIWVFVKDIVYVFPLLIYVKGLMIRISQAMMRVHGEVLDRIWAEFEYRWDICHVKKEA</sequence>
<gene>
    <name evidence="2" type="ORF">Cfor_06043</name>
</gene>
<accession>A0A6L2QCD3</accession>
<comment type="caution">
    <text evidence="2">The sequence shown here is derived from an EMBL/GenBank/DDBJ whole genome shotgun (WGS) entry which is preliminary data.</text>
</comment>
<protein>
    <submittedName>
        <fullName evidence="2">Uncharacterized protein</fullName>
    </submittedName>
</protein>
<feature type="non-terminal residue" evidence="2">
    <location>
        <position position="1"/>
    </location>
</feature>
<evidence type="ECO:0000256" key="1">
    <source>
        <dbReference type="SAM" id="Phobius"/>
    </source>
</evidence>
<name>A0A6L2QCD3_COPFO</name>
<keyword evidence="3" id="KW-1185">Reference proteome</keyword>
<evidence type="ECO:0000313" key="3">
    <source>
        <dbReference type="Proteomes" id="UP000502823"/>
    </source>
</evidence>
<dbReference type="Proteomes" id="UP000502823">
    <property type="component" value="Unassembled WGS sequence"/>
</dbReference>
<organism evidence="2 3">
    <name type="scientific">Coptotermes formosanus</name>
    <name type="common">Formosan subterranean termite</name>
    <dbReference type="NCBI Taxonomy" id="36987"/>
    <lineage>
        <taxon>Eukaryota</taxon>
        <taxon>Metazoa</taxon>
        <taxon>Ecdysozoa</taxon>
        <taxon>Arthropoda</taxon>
        <taxon>Hexapoda</taxon>
        <taxon>Insecta</taxon>
        <taxon>Pterygota</taxon>
        <taxon>Neoptera</taxon>
        <taxon>Polyneoptera</taxon>
        <taxon>Dictyoptera</taxon>
        <taxon>Blattodea</taxon>
        <taxon>Blattoidea</taxon>
        <taxon>Termitoidae</taxon>
        <taxon>Rhinotermitidae</taxon>
        <taxon>Coptotermes</taxon>
    </lineage>
</organism>
<proteinExistence type="predicted"/>
<dbReference type="AlphaFoldDB" id="A0A6L2QCD3"/>
<feature type="non-terminal residue" evidence="2">
    <location>
        <position position="68"/>
    </location>
</feature>